<dbReference type="InterPro" id="IPR036061">
    <property type="entry name" value="CheW-like_dom_sf"/>
</dbReference>
<protein>
    <recommendedName>
        <fullName evidence="2">CheW-like domain-containing protein</fullName>
    </recommendedName>
</protein>
<feature type="region of interest" description="Disordered" evidence="1">
    <location>
        <begin position="172"/>
        <end position="200"/>
    </location>
</feature>
<dbReference type="PROSITE" id="PS50851">
    <property type="entry name" value="CHEW"/>
    <property type="match status" value="3"/>
</dbReference>
<dbReference type="Gene3D" id="2.30.30.40">
    <property type="entry name" value="SH3 Domains"/>
    <property type="match status" value="1"/>
</dbReference>
<dbReference type="Gene3D" id="2.40.50.180">
    <property type="entry name" value="CheA-289, Domain 4"/>
    <property type="match status" value="3"/>
</dbReference>
<evidence type="ECO:0000313" key="3">
    <source>
        <dbReference type="EMBL" id="GJD48948.1"/>
    </source>
</evidence>
<keyword evidence="4" id="KW-1185">Reference proteome</keyword>
<evidence type="ECO:0000259" key="2">
    <source>
        <dbReference type="PROSITE" id="PS50851"/>
    </source>
</evidence>
<accession>A0ABQ4QUH4</accession>
<name>A0ABQ4QUH4_9HYPH</name>
<dbReference type="PANTHER" id="PTHR22617:SF23">
    <property type="entry name" value="CHEMOTAXIS PROTEIN CHEW"/>
    <property type="match status" value="1"/>
</dbReference>
<dbReference type="InterPro" id="IPR039315">
    <property type="entry name" value="CheW"/>
</dbReference>
<feature type="domain" description="CheW-like" evidence="2">
    <location>
        <begin position="204"/>
        <end position="341"/>
    </location>
</feature>
<organism evidence="3 4">
    <name type="scientific">Methylobacterium crusticola</name>
    <dbReference type="NCBI Taxonomy" id="1697972"/>
    <lineage>
        <taxon>Bacteria</taxon>
        <taxon>Pseudomonadati</taxon>
        <taxon>Pseudomonadota</taxon>
        <taxon>Alphaproteobacteria</taxon>
        <taxon>Hyphomicrobiales</taxon>
        <taxon>Methylobacteriaceae</taxon>
        <taxon>Methylobacterium</taxon>
    </lineage>
</organism>
<feature type="region of interest" description="Disordered" evidence="1">
    <location>
        <begin position="1"/>
        <end position="36"/>
    </location>
</feature>
<dbReference type="SMART" id="SM00260">
    <property type="entry name" value="CheW"/>
    <property type="match status" value="3"/>
</dbReference>
<dbReference type="Pfam" id="PF01584">
    <property type="entry name" value="CheW"/>
    <property type="match status" value="3"/>
</dbReference>
<dbReference type="InterPro" id="IPR002545">
    <property type="entry name" value="CheW-lke_dom"/>
</dbReference>
<proteinExistence type="predicted"/>
<reference evidence="3" key="1">
    <citation type="journal article" date="2021" name="Front. Microbiol.">
        <title>Comprehensive Comparative Genomics and Phenotyping of Methylobacterium Species.</title>
        <authorList>
            <person name="Alessa O."/>
            <person name="Ogura Y."/>
            <person name="Fujitani Y."/>
            <person name="Takami H."/>
            <person name="Hayashi T."/>
            <person name="Sahin N."/>
            <person name="Tani A."/>
        </authorList>
    </citation>
    <scope>NUCLEOTIDE SEQUENCE</scope>
    <source>
        <strain evidence="3">KCTC 52305</strain>
    </source>
</reference>
<dbReference type="EMBL" id="BPQH01000004">
    <property type="protein sequence ID" value="GJD48948.1"/>
    <property type="molecule type" value="Genomic_DNA"/>
</dbReference>
<feature type="region of interest" description="Disordered" evidence="1">
    <location>
        <begin position="342"/>
        <end position="369"/>
    </location>
</feature>
<evidence type="ECO:0000313" key="4">
    <source>
        <dbReference type="Proteomes" id="UP001055167"/>
    </source>
</evidence>
<dbReference type="SUPFAM" id="SSF50341">
    <property type="entry name" value="CheW-like"/>
    <property type="match status" value="3"/>
</dbReference>
<reference evidence="3" key="2">
    <citation type="submission" date="2021-08" db="EMBL/GenBank/DDBJ databases">
        <authorList>
            <person name="Tani A."/>
            <person name="Ola A."/>
            <person name="Ogura Y."/>
            <person name="Katsura K."/>
            <person name="Hayashi T."/>
        </authorList>
    </citation>
    <scope>NUCLEOTIDE SEQUENCE</scope>
    <source>
        <strain evidence="3">KCTC 52305</strain>
    </source>
</reference>
<dbReference type="Proteomes" id="UP001055167">
    <property type="component" value="Unassembled WGS sequence"/>
</dbReference>
<feature type="domain" description="CheW-like" evidence="2">
    <location>
        <begin position="38"/>
        <end position="173"/>
    </location>
</feature>
<dbReference type="RefSeq" id="WP_238313077.1">
    <property type="nucleotide sequence ID" value="NZ_BPQH01000004.1"/>
</dbReference>
<comment type="caution">
    <text evidence="3">The sequence shown here is derived from an EMBL/GenBank/DDBJ whole genome shotgun (WGS) entry which is preliminary data.</text>
</comment>
<feature type="compositionally biased region" description="Low complexity" evidence="1">
    <location>
        <begin position="1"/>
        <end position="19"/>
    </location>
</feature>
<dbReference type="PANTHER" id="PTHR22617">
    <property type="entry name" value="CHEMOTAXIS SENSOR HISTIDINE KINASE-RELATED"/>
    <property type="match status" value="1"/>
</dbReference>
<gene>
    <name evidence="3" type="ORF">OPKNFCMD_1674</name>
</gene>
<feature type="domain" description="CheW-like" evidence="2">
    <location>
        <begin position="374"/>
        <end position="516"/>
    </location>
</feature>
<sequence>MGDAPPGDAPPGDALTGDALTGDALTGDAASRPAPSAEGRVLVVRLGPGRYALPATCVRALMRVPALTRGPGGPEALAGLANHRGTALPVLDLRRLLRPGDASPAAPGRIVVAQADGLLGLMVDAVAELAPARLRRGPGGAGRVGTAGSALLCATGEMVPLLDPARLAAALAPRRPRPPRLPGPDPAPEPDDAPGRAGAGAAERVALARFTAGGRACALPLAEVAAIVPLPREAAGGPQPGSITLRGRALPLLPLARLLGAAAPAPGPGDRIVVAHHAGTRVGLVVDAVGPVLRLAAAAIDPVPPVLRRAGSPVTALGRLDDGATLVSILSAEALVRVAATPAAAPPGGGPRDRFLPGPAGQPGAPRHAGEAAQPRCLAFALGPERYGLPLSAVAEILRVPARVTRLPRAPALLAGALNRRGEVLPVVDLRALLGLCPGPPDPGRRIVVVDRAGTRSGLLVDAVSGIRALASPAPVPAAGALAAAATLPDGSGILLVDPDILLARAARGLAAAARRAGGRAA</sequence>
<evidence type="ECO:0000256" key="1">
    <source>
        <dbReference type="SAM" id="MobiDB-lite"/>
    </source>
</evidence>